<accession>A0ACB8U2X4</accession>
<comment type="caution">
    <text evidence="1">The sequence shown here is derived from an EMBL/GenBank/DDBJ whole genome shotgun (WGS) entry which is preliminary data.</text>
</comment>
<evidence type="ECO:0000313" key="2">
    <source>
        <dbReference type="Proteomes" id="UP001055072"/>
    </source>
</evidence>
<proteinExistence type="predicted"/>
<reference evidence="1" key="1">
    <citation type="journal article" date="2021" name="Environ. Microbiol.">
        <title>Gene family expansions and transcriptome signatures uncover fungal adaptations to wood decay.</title>
        <authorList>
            <person name="Hage H."/>
            <person name="Miyauchi S."/>
            <person name="Viragh M."/>
            <person name="Drula E."/>
            <person name="Min B."/>
            <person name="Chaduli D."/>
            <person name="Navarro D."/>
            <person name="Favel A."/>
            <person name="Norest M."/>
            <person name="Lesage-Meessen L."/>
            <person name="Balint B."/>
            <person name="Merenyi Z."/>
            <person name="de Eugenio L."/>
            <person name="Morin E."/>
            <person name="Martinez A.T."/>
            <person name="Baldrian P."/>
            <person name="Stursova M."/>
            <person name="Martinez M.J."/>
            <person name="Novotny C."/>
            <person name="Magnuson J.K."/>
            <person name="Spatafora J.W."/>
            <person name="Maurice S."/>
            <person name="Pangilinan J."/>
            <person name="Andreopoulos W."/>
            <person name="LaButti K."/>
            <person name="Hundley H."/>
            <person name="Na H."/>
            <person name="Kuo A."/>
            <person name="Barry K."/>
            <person name="Lipzen A."/>
            <person name="Henrissat B."/>
            <person name="Riley R."/>
            <person name="Ahrendt S."/>
            <person name="Nagy L.G."/>
            <person name="Grigoriev I.V."/>
            <person name="Martin F."/>
            <person name="Rosso M.N."/>
        </authorList>
    </citation>
    <scope>NUCLEOTIDE SEQUENCE</scope>
    <source>
        <strain evidence="1">CBS 384.51</strain>
    </source>
</reference>
<sequence length="355" mass="40715">MSHRPLQDAENAQLMYDILRSPDEHYDAVRRFSSSLILSVVFGKRAPRFSTKEVTDFYHVQHMSYPPVDQVPILKYVPEMFAKWKRVCREVHDLQHNSYSGLLEETEKRGFENGCYMETILRRAAEWGLDREMVGYLGGALIEGGSDITSSFTNSMILALIAFPDAQRKAHEELDRVIGRDRAPEWEDLEDLPYIRALYRGYKIPKDSAVIINVWGIFHDPEVYNNPEIFNPDRYMESEIGTKKSHENDIGQRNDLSFGGGRRVCAGIHVAKYSATINAMHLLWAFDFSPSKNAKGEEIKPDVWDYAQALSASPNPFKCTIRPRSTQHAEIIRQRFTEATAVLKQFEYGEIKDAA</sequence>
<protein>
    <submittedName>
        <fullName evidence="1">Cytochrome P450</fullName>
    </submittedName>
</protein>
<name>A0ACB8U2X4_9APHY</name>
<keyword evidence="2" id="KW-1185">Reference proteome</keyword>
<organism evidence="1 2">
    <name type="scientific">Irpex rosettiformis</name>
    <dbReference type="NCBI Taxonomy" id="378272"/>
    <lineage>
        <taxon>Eukaryota</taxon>
        <taxon>Fungi</taxon>
        <taxon>Dikarya</taxon>
        <taxon>Basidiomycota</taxon>
        <taxon>Agaricomycotina</taxon>
        <taxon>Agaricomycetes</taxon>
        <taxon>Polyporales</taxon>
        <taxon>Irpicaceae</taxon>
        <taxon>Irpex</taxon>
    </lineage>
</organism>
<gene>
    <name evidence="1" type="ORF">BDY19DRAFT_993998</name>
</gene>
<dbReference type="Proteomes" id="UP001055072">
    <property type="component" value="Unassembled WGS sequence"/>
</dbReference>
<dbReference type="EMBL" id="MU274913">
    <property type="protein sequence ID" value="KAI0088620.1"/>
    <property type="molecule type" value="Genomic_DNA"/>
</dbReference>
<evidence type="ECO:0000313" key="1">
    <source>
        <dbReference type="EMBL" id="KAI0088620.1"/>
    </source>
</evidence>